<gene>
    <name evidence="2" type="ORF">FQA47_008011</name>
</gene>
<feature type="region of interest" description="Disordered" evidence="1">
    <location>
        <begin position="12"/>
        <end position="101"/>
    </location>
</feature>
<accession>A0A834FGB8</accession>
<evidence type="ECO:0000313" key="2">
    <source>
        <dbReference type="EMBL" id="KAF6731957.1"/>
    </source>
</evidence>
<comment type="caution">
    <text evidence="2">The sequence shown here is derived from an EMBL/GenBank/DDBJ whole genome shotgun (WGS) entry which is preliminary data.</text>
</comment>
<evidence type="ECO:0000256" key="1">
    <source>
        <dbReference type="SAM" id="MobiDB-lite"/>
    </source>
</evidence>
<reference evidence="2" key="1">
    <citation type="journal article" name="BMC Genomics">
        <title>Long-read sequencing and de novo genome assembly of marine medaka (Oryzias melastigma).</title>
        <authorList>
            <person name="Liang P."/>
            <person name="Saqib H.S.A."/>
            <person name="Ni X."/>
            <person name="Shen Y."/>
        </authorList>
    </citation>
    <scope>NUCLEOTIDE SEQUENCE</scope>
    <source>
        <strain evidence="2">Bigg-433</strain>
    </source>
</reference>
<dbReference type="Proteomes" id="UP000646548">
    <property type="component" value="Unassembled WGS sequence"/>
</dbReference>
<proteinExistence type="predicted"/>
<sequence>CAGVKKSSYEALISPWTPGLEEEGASGAVQSQNTAEDRTASLPAHRTPLAGLGVNAEPPPPLSTRAARQKFSPRGLTGVPAEAARSLTRMSAGTVTDDPRR</sequence>
<evidence type="ECO:0000313" key="3">
    <source>
        <dbReference type="Proteomes" id="UP000646548"/>
    </source>
</evidence>
<dbReference type="AlphaFoldDB" id="A0A834FGB8"/>
<protein>
    <submittedName>
        <fullName evidence="2">Uncharacterized protein</fullName>
    </submittedName>
</protein>
<organism evidence="2 3">
    <name type="scientific">Oryzias melastigma</name>
    <name type="common">Marine medaka</name>
    <dbReference type="NCBI Taxonomy" id="30732"/>
    <lineage>
        <taxon>Eukaryota</taxon>
        <taxon>Metazoa</taxon>
        <taxon>Chordata</taxon>
        <taxon>Craniata</taxon>
        <taxon>Vertebrata</taxon>
        <taxon>Euteleostomi</taxon>
        <taxon>Actinopterygii</taxon>
        <taxon>Neopterygii</taxon>
        <taxon>Teleostei</taxon>
        <taxon>Neoteleostei</taxon>
        <taxon>Acanthomorphata</taxon>
        <taxon>Ovalentaria</taxon>
        <taxon>Atherinomorphae</taxon>
        <taxon>Beloniformes</taxon>
        <taxon>Adrianichthyidae</taxon>
        <taxon>Oryziinae</taxon>
        <taxon>Oryzias</taxon>
    </lineage>
</organism>
<name>A0A834FGB8_ORYME</name>
<dbReference type="EMBL" id="WKFB01000201">
    <property type="protein sequence ID" value="KAF6731957.1"/>
    <property type="molecule type" value="Genomic_DNA"/>
</dbReference>
<feature type="non-terminal residue" evidence="2">
    <location>
        <position position="1"/>
    </location>
</feature>